<keyword evidence="2" id="KW-0808">Transferase</keyword>
<organism evidence="2 3">
    <name type="scientific">Flavivirga spongiicola</name>
    <dbReference type="NCBI Taxonomy" id="421621"/>
    <lineage>
        <taxon>Bacteria</taxon>
        <taxon>Pseudomonadati</taxon>
        <taxon>Bacteroidota</taxon>
        <taxon>Flavobacteriia</taxon>
        <taxon>Flavobacteriales</taxon>
        <taxon>Flavobacteriaceae</taxon>
        <taxon>Flavivirga</taxon>
    </lineage>
</organism>
<evidence type="ECO:0000313" key="3">
    <source>
        <dbReference type="Proteomes" id="UP001337305"/>
    </source>
</evidence>
<dbReference type="RefSeq" id="WP_303308346.1">
    <property type="nucleotide sequence ID" value="NZ_JAODOP010000004.1"/>
</dbReference>
<dbReference type="PANTHER" id="PTHR28629:SF4">
    <property type="entry name" value="TRIOKINASE_FMN CYCLASE"/>
    <property type="match status" value="1"/>
</dbReference>
<name>A0ABU7Y0A5_9FLAO</name>
<proteinExistence type="predicted"/>
<gene>
    <name evidence="2" type="ORF">N1F79_23310</name>
</gene>
<dbReference type="GO" id="GO:0016301">
    <property type="term" value="F:kinase activity"/>
    <property type="evidence" value="ECO:0007669"/>
    <property type="project" value="UniProtKB-KW"/>
</dbReference>
<comment type="caution">
    <text evidence="2">The sequence shown here is derived from an EMBL/GenBank/DDBJ whole genome shotgun (WGS) entry which is preliminary data.</text>
</comment>
<keyword evidence="3" id="KW-1185">Reference proteome</keyword>
<dbReference type="Gene3D" id="3.30.1180.20">
    <property type="entry name" value="Dihydroxyacetone kinase, domain 2"/>
    <property type="match status" value="1"/>
</dbReference>
<keyword evidence="2" id="KW-0418">Kinase</keyword>
<reference evidence="2 3" key="1">
    <citation type="submission" date="2022-09" db="EMBL/GenBank/DDBJ databases">
        <title>Genome sequencing of Flavivirga sp. MEBiC05379.</title>
        <authorList>
            <person name="Oh H.-M."/>
            <person name="Kwon K.K."/>
            <person name="Park M.J."/>
            <person name="Yang S.-H."/>
        </authorList>
    </citation>
    <scope>NUCLEOTIDE SEQUENCE [LARGE SCALE GENOMIC DNA]</scope>
    <source>
        <strain evidence="2 3">MEBiC05379</strain>
    </source>
</reference>
<protein>
    <submittedName>
        <fullName evidence="2">Dihydroxyacetone kinase subunit DhaK</fullName>
    </submittedName>
</protein>
<sequence length="345" mass="37381">MMSEIANTSQIKKFINDPNNITKELLEGYTMAYRDKVTLLDEYTVVRTHPKPQDKVAIVTLGGAGHEPALSGFVGEGMLDCSVVGDIFAAPGAPRLLQALKEFNREAGVLLIVLNHAGDVMSANMAMQMAERHNINVKSILTHDDISAGNSTPDEDRRGLAGCVPLYKILGAAAEEGKSLDELCEIGERFNNQVATLAVAMKSCTHPQNGGIIAELPEGVMEIGMGQHGEGGGGRMELLSADETATYMITQLMEKLEAKTDDRMLLYINGVGATTHMEMNIIFRKSCQILEAAGCQLVEGKITEILTVQEQSGFQMILGKCDDDHAIYLKDCTSDAPYWTVIGKN</sequence>
<dbReference type="EMBL" id="JAODOP010000004">
    <property type="protein sequence ID" value="MEF3836071.1"/>
    <property type="molecule type" value="Genomic_DNA"/>
</dbReference>
<dbReference type="PANTHER" id="PTHR28629">
    <property type="entry name" value="TRIOKINASE/FMN CYCLASE"/>
    <property type="match status" value="1"/>
</dbReference>
<dbReference type="PROSITE" id="PS51481">
    <property type="entry name" value="DHAK"/>
    <property type="match status" value="1"/>
</dbReference>
<dbReference type="Gene3D" id="3.40.50.10440">
    <property type="entry name" value="Dihydroxyacetone kinase, domain 1"/>
    <property type="match status" value="1"/>
</dbReference>
<dbReference type="Pfam" id="PF02733">
    <property type="entry name" value="Dak1"/>
    <property type="match status" value="1"/>
</dbReference>
<dbReference type="InterPro" id="IPR004006">
    <property type="entry name" value="DhaK_dom"/>
</dbReference>
<dbReference type="InterPro" id="IPR050861">
    <property type="entry name" value="Dihydroxyacetone_Kinase"/>
</dbReference>
<evidence type="ECO:0000259" key="1">
    <source>
        <dbReference type="PROSITE" id="PS51481"/>
    </source>
</evidence>
<dbReference type="Proteomes" id="UP001337305">
    <property type="component" value="Unassembled WGS sequence"/>
</dbReference>
<dbReference type="SUPFAM" id="SSF82549">
    <property type="entry name" value="DAK1/DegV-like"/>
    <property type="match status" value="1"/>
</dbReference>
<evidence type="ECO:0000313" key="2">
    <source>
        <dbReference type="EMBL" id="MEF3836071.1"/>
    </source>
</evidence>
<accession>A0ABU7Y0A5</accession>
<feature type="domain" description="DhaK" evidence="1">
    <location>
        <begin position="17"/>
        <end position="339"/>
    </location>
</feature>